<name>A0A2Z2MWC9_9EURY</name>
<dbReference type="AlphaFoldDB" id="A0A2Z2MWC9"/>
<accession>A0A2Z2MWC9</accession>
<gene>
    <name evidence="1" type="ORF">A3L14_08910</name>
</gene>
<proteinExistence type="predicted"/>
<keyword evidence="2" id="KW-1185">Reference proteome</keyword>
<evidence type="ECO:0000313" key="2">
    <source>
        <dbReference type="Proteomes" id="UP000250136"/>
    </source>
</evidence>
<dbReference type="Proteomes" id="UP000250136">
    <property type="component" value="Chromosome"/>
</dbReference>
<evidence type="ECO:0000313" key="1">
    <source>
        <dbReference type="EMBL" id="ASJ12997.1"/>
    </source>
</evidence>
<dbReference type="KEGG" id="ttd:A3L14_08910"/>
<reference evidence="1 2" key="1">
    <citation type="submission" date="2016-04" db="EMBL/GenBank/DDBJ databases">
        <title>Complete genome sequence of Thermococcus thioreducens type strain OGL-20P.</title>
        <authorList>
            <person name="Oger P.M."/>
        </authorList>
    </citation>
    <scope>NUCLEOTIDE SEQUENCE [LARGE SCALE GENOMIC DNA]</scope>
    <source>
        <strain evidence="1 2">OGL-20P</strain>
    </source>
</reference>
<organism evidence="1 2">
    <name type="scientific">Thermococcus thioreducens</name>
    <dbReference type="NCBI Taxonomy" id="277988"/>
    <lineage>
        <taxon>Archaea</taxon>
        <taxon>Methanobacteriati</taxon>
        <taxon>Methanobacteriota</taxon>
        <taxon>Thermococci</taxon>
        <taxon>Thermococcales</taxon>
        <taxon>Thermococcaceae</taxon>
        <taxon>Thermococcus</taxon>
    </lineage>
</organism>
<sequence length="78" mass="9033">MRRIVVIDLGERNGEITIRVRVPDGMERLFEREVKALVKAFEGERKGPRVTLDEVFGIVRSEKSAKELRLEAYEELFG</sequence>
<protein>
    <submittedName>
        <fullName evidence="1">Uncharacterized protein</fullName>
    </submittedName>
</protein>
<dbReference type="EMBL" id="CP015105">
    <property type="protein sequence ID" value="ASJ12997.1"/>
    <property type="molecule type" value="Genomic_DNA"/>
</dbReference>